<feature type="domain" description="Vps16 N-terminal" evidence="4">
    <location>
        <begin position="96"/>
        <end position="387"/>
    </location>
</feature>
<evidence type="ECO:0000256" key="1">
    <source>
        <dbReference type="ARBA" id="ARBA00017947"/>
    </source>
</evidence>
<dbReference type="GO" id="GO:0046872">
    <property type="term" value="F:metal ion binding"/>
    <property type="evidence" value="ECO:0007669"/>
    <property type="project" value="InterPro"/>
</dbReference>
<dbReference type="Pfam" id="PF04840">
    <property type="entry name" value="Vps16_C"/>
    <property type="match status" value="1"/>
</dbReference>
<dbReference type="Gene3D" id="3.30.830.10">
    <property type="entry name" value="Metalloenzyme, LuxS/M16 peptidase-like"/>
    <property type="match status" value="4"/>
</dbReference>
<accession>A0AA39I5K6</accession>
<evidence type="ECO:0000259" key="3">
    <source>
        <dbReference type="Pfam" id="PF04840"/>
    </source>
</evidence>
<dbReference type="Proteomes" id="UP001175271">
    <property type="component" value="Unassembled WGS sequence"/>
</dbReference>
<dbReference type="InterPro" id="IPR006926">
    <property type="entry name" value="Vps16_N"/>
</dbReference>
<dbReference type="PANTHER" id="PTHR43016:SF16">
    <property type="entry name" value="METALLOPROTEASE, PUTATIVE (AFU_ORTHOLOGUE AFUA_4G07610)-RELATED"/>
    <property type="match status" value="1"/>
</dbReference>
<dbReference type="InterPro" id="IPR011765">
    <property type="entry name" value="Pept_M16_N"/>
</dbReference>
<dbReference type="Pfam" id="PF04841">
    <property type="entry name" value="Vps16_N"/>
    <property type="match status" value="1"/>
</dbReference>
<feature type="domain" description="Peptidase M16 N-terminal" evidence="2">
    <location>
        <begin position="876"/>
        <end position="969"/>
    </location>
</feature>
<organism evidence="6 7">
    <name type="scientific">Steinernema hermaphroditum</name>
    <dbReference type="NCBI Taxonomy" id="289476"/>
    <lineage>
        <taxon>Eukaryota</taxon>
        <taxon>Metazoa</taxon>
        <taxon>Ecdysozoa</taxon>
        <taxon>Nematoda</taxon>
        <taxon>Chromadorea</taxon>
        <taxon>Rhabditida</taxon>
        <taxon>Tylenchina</taxon>
        <taxon>Panagrolaimomorpha</taxon>
        <taxon>Strongyloidoidea</taxon>
        <taxon>Steinernematidae</taxon>
        <taxon>Steinernema</taxon>
    </lineage>
</organism>
<dbReference type="Pfam" id="PF00675">
    <property type="entry name" value="Peptidase_M16"/>
    <property type="match status" value="1"/>
</dbReference>
<dbReference type="InterPro" id="IPR011249">
    <property type="entry name" value="Metalloenz_LuxS/M16"/>
</dbReference>
<dbReference type="GO" id="GO:0005737">
    <property type="term" value="C:cytoplasm"/>
    <property type="evidence" value="ECO:0007669"/>
    <property type="project" value="InterPro"/>
</dbReference>
<proteinExistence type="predicted"/>
<feature type="domain" description="Vps16 C-terminal" evidence="3">
    <location>
        <begin position="489"/>
        <end position="816"/>
    </location>
</feature>
<dbReference type="EMBL" id="JAUCMV010000002">
    <property type="protein sequence ID" value="KAK0417164.1"/>
    <property type="molecule type" value="Genomic_DNA"/>
</dbReference>
<name>A0AA39I5K6_9BILA</name>
<gene>
    <name evidence="6" type="ORF">QR680_012861</name>
</gene>
<dbReference type="PANTHER" id="PTHR43016">
    <property type="entry name" value="PRESEQUENCE PROTEASE"/>
    <property type="match status" value="1"/>
</dbReference>
<evidence type="ECO:0000259" key="5">
    <source>
        <dbReference type="Pfam" id="PF05193"/>
    </source>
</evidence>
<evidence type="ECO:0000313" key="7">
    <source>
        <dbReference type="Proteomes" id="UP001175271"/>
    </source>
</evidence>
<dbReference type="Pfam" id="PF05193">
    <property type="entry name" value="Peptidase_M16_C"/>
    <property type="match status" value="1"/>
</dbReference>
<comment type="caution">
    <text evidence="6">The sequence shown here is derived from an EMBL/GenBank/DDBJ whole genome shotgun (WGS) entry which is preliminary data.</text>
</comment>
<reference evidence="6" key="1">
    <citation type="submission" date="2023-06" db="EMBL/GenBank/DDBJ databases">
        <title>Genomic analysis of the entomopathogenic nematode Steinernema hermaphroditum.</title>
        <authorList>
            <person name="Schwarz E.M."/>
            <person name="Heppert J.K."/>
            <person name="Baniya A."/>
            <person name="Schwartz H.T."/>
            <person name="Tan C.-H."/>
            <person name="Antoshechkin I."/>
            <person name="Sternberg P.W."/>
            <person name="Goodrich-Blair H."/>
            <person name="Dillman A.R."/>
        </authorList>
    </citation>
    <scope>NUCLEOTIDE SEQUENCE</scope>
    <source>
        <strain evidence="6">PS9179</strain>
        <tissue evidence="6">Whole animal</tissue>
    </source>
</reference>
<dbReference type="FunFam" id="3.30.830.10:FF:000015">
    <property type="entry name" value="Putative zinc metalloprotease"/>
    <property type="match status" value="1"/>
</dbReference>
<evidence type="ECO:0000313" key="6">
    <source>
        <dbReference type="EMBL" id="KAK0417164.1"/>
    </source>
</evidence>
<evidence type="ECO:0000259" key="2">
    <source>
        <dbReference type="Pfam" id="PF00675"/>
    </source>
</evidence>
<dbReference type="InterPro" id="IPR006925">
    <property type="entry name" value="Vps16_C"/>
</dbReference>
<protein>
    <recommendedName>
        <fullName evidence="1">Vacuolar protein sorting-associated protein 16 homolog</fullName>
    </recommendedName>
</protein>
<sequence>MASLNANWTVLNPVQLRNIELYTDLKLQVCDSAVLFAACEFGGPIAIAVPRINSNDDKWDVAVMTSSGIPLIKEPIEAYNVMTISWTKGHRRDHSVGVHQWKVFSNLDGKLTSSGLAVLTESKQIFVTNVLNTKVIWQLKESLITKESEITAWTVFCKVASPPTVMMAVNGQIVMGRNGTAAQIQNFPWVIPESKGVYVEIQPNWDHSQLALFNSSGQIQIVDCNDYAVLHSISYMHSDSSLDYLWCGNAALCIHSPHQLTFFSKESASYSFPLDEKVFVDVELDGLKVFSKNTLTFFTIVDENLDSVFGVASDRPGGYLYEAVLKLKEKNHTVYDIIKSIRGNLKNAVDQCLYSAAHSYEPELQEQLLEAAKLGKCIERNYDSSHFVAICKEIKVLHTVRMKRVGIPLSFPQLAELKISTLLNRLIELRHWPAAMKLAEYMDIPEEQGIHHVLAHWASTLIDECKKNGYDAVSVDEKVYKKLNNFSTINYANIAEKAYKAGLTELAELLLNREKRKSRQVELLLKISESEKKDHVNQAHLKKAVSIASKSHEPDLIHLVLSHVKVHGKATDVDLLVRKWPQARSLLEESYRDESPKHLEALYRQNDDFVRQALFYIGKAMVANSPFDTEEKKAALKIAQECLNGNRGRDLGYIGLLSDVVNLLTLRNSWDVSDGDGSLREMFVWALVKDIEQANEDSRKVSFLDQLKKAFKISDKQMYIWKIDAYVKNRLFTQLDQLARAKKSPVGYLPFIKALTAHGYTTEAEKLMDKVSVYEEQVKAYLMMDKPLAAAKIAFEKKDGLSLWRIRSKYPNNPELLALVDKMAGSTIRRFWRVADVKANGTIPLAVYRSQRSELRVAVADVAGPMVKGLISFATETNSDDGLPHTLEHLVFMGSSKYPWKGVLDIIANRCLASGTNAWTDQDHTAYTLTTLGSSGFLKVLPVYMDHVLAPTLTDAQYATEVHHINGEGEDAGVVYSEMQNYESDMESMVSWTRKKMMYPPSNSYSVETGGRLENLRTSCSNEKVREFHKKFYHLSNMMIVVCGPVNHEELLSVVESCEERFISKIPKDFRKPFASEIPSLQESQLKKIDCPADESVTGIVEIAWFGPKASELYEVSALSVLSDYLRDTAVSPLEKDFVQLEDPLCSHINLSMDEQTKCTLVMEFSGVPVDKLDLVKDRFFDKTLFEHADPAKFDMNRMLFLINQSILKCHTKMETDGHNQIFHTLIGHQLYGDHSLSEQDLHVRMNAVDTLKKLSTEPASFWSNLMQKYFGKPHVCVVGVPSEELVGVLEEKEQKRLDEQKKTLGKDGLLNCKNKLDCANKANTENKPTPDVLKELIVQDLEKFNVFDIKLTDNFGNCDAPALIGKFPVPTYLHDGPSKFIELHVLMDTSEIPFELRKFLMLWFEVMFESPAMVDGKVLPYEQVSVLATKDLISQSIGLGVSGYFDRFVTMRVKVEAKQLDNAAKWLDIYLKGVVFDGERLKVALNKLIKHADELRRDGSSVVNHLHSRSIHSDESNAAVYSMLSLQKFHEKLLKEKSANIVERLTQLRDMVLAAPVNVHLVCDKEEVQKHGVGSDDMWEFLKHSSGDVQNGNSDNYCSHKKLQCVVGEEIIWDRFEGGSQRAIGIGATESSFLKQSAMFPEGWDGESTMETLLLAQYLSQCEGPLWRAVRGKGLAYGANIYVMPDKHLLTCSLYRCSQTTEAYDVTKRIVKEVLSSKSFEESEFEAAKRSLICELFESRDTVKTAAKESIVGTLRNTSTSFLNDFAKRIWDATAEQVFEKGGPHLEALFDDSKSVRSIVVHPSKLKEIEGHFKGIRAIPLKSLQI</sequence>
<dbReference type="SUPFAM" id="SSF63411">
    <property type="entry name" value="LuxS/MPP-like metallohydrolase"/>
    <property type="match status" value="3"/>
</dbReference>
<dbReference type="FunFam" id="3.30.830.10:FF:000031">
    <property type="entry name" value="Putative zinc metalloprotease"/>
    <property type="match status" value="1"/>
</dbReference>
<feature type="domain" description="Peptidase M16 C-terminal" evidence="5">
    <location>
        <begin position="1021"/>
        <end position="1154"/>
    </location>
</feature>
<evidence type="ECO:0000259" key="4">
    <source>
        <dbReference type="Pfam" id="PF04841"/>
    </source>
</evidence>
<dbReference type="GO" id="GO:0006886">
    <property type="term" value="P:intracellular protein transport"/>
    <property type="evidence" value="ECO:0007669"/>
    <property type="project" value="InterPro"/>
</dbReference>
<dbReference type="InterPro" id="IPR007863">
    <property type="entry name" value="Peptidase_M16_C"/>
</dbReference>
<keyword evidence="7" id="KW-1185">Reference proteome</keyword>